<dbReference type="InterPro" id="IPR036661">
    <property type="entry name" value="Luciferase-like_sf"/>
</dbReference>
<proteinExistence type="predicted"/>
<gene>
    <name evidence="2" type="ORF">JOE66_002790</name>
</gene>
<evidence type="ECO:0000259" key="1">
    <source>
        <dbReference type="Pfam" id="PF00296"/>
    </source>
</evidence>
<sequence length="282" mass="30302">MTPSWTKRLGSYGIWRQGSDLDGPLAAHLEHLGFGSIWVGGSPSGDLVLIEELLDATEHITVATGIVNIWATDPVVVVASYRRIAEKHPGRFLLGVGVGHPEASGQDAARPFEPLVRYLDALDAAGVPRDELVLAALGPRVLRLAAERTAGAHPYLVTPEFNRGARELLGDALLATEQHVVLSPNPQVAREVGRASLHNYLRMRNYVTNFGRMGFSDDDVAGAGSDHFVDEIIVSGDDDTIRARLGAHLDNGADTVTVQLIHAPGEDVYEAFRRLAGILGLS</sequence>
<keyword evidence="3" id="KW-1185">Reference proteome</keyword>
<protein>
    <submittedName>
        <fullName evidence="2">F420-dependent oxidoreductase</fullName>
    </submittedName>
</protein>
<dbReference type="InterPro" id="IPR019922">
    <property type="entry name" value="Lucif-like_OxRdatse_MSMEG_4141"/>
</dbReference>
<organism evidence="2 3">
    <name type="scientific">Subtercola frigoramans</name>
    <dbReference type="NCBI Taxonomy" id="120298"/>
    <lineage>
        <taxon>Bacteria</taxon>
        <taxon>Bacillati</taxon>
        <taxon>Actinomycetota</taxon>
        <taxon>Actinomycetes</taxon>
        <taxon>Micrococcales</taxon>
        <taxon>Microbacteriaceae</taxon>
        <taxon>Subtercola</taxon>
    </lineage>
</organism>
<dbReference type="Pfam" id="PF00296">
    <property type="entry name" value="Bac_luciferase"/>
    <property type="match status" value="1"/>
</dbReference>
<dbReference type="InterPro" id="IPR011251">
    <property type="entry name" value="Luciferase-like_dom"/>
</dbReference>
<evidence type="ECO:0000313" key="2">
    <source>
        <dbReference type="EMBL" id="MBM7473156.1"/>
    </source>
</evidence>
<dbReference type="InterPro" id="IPR050766">
    <property type="entry name" value="Bact_Lucif_Oxidored"/>
</dbReference>
<dbReference type="Proteomes" id="UP000776164">
    <property type="component" value="Unassembled WGS sequence"/>
</dbReference>
<dbReference type="PANTHER" id="PTHR30137">
    <property type="entry name" value="LUCIFERASE-LIKE MONOOXYGENASE"/>
    <property type="match status" value="1"/>
</dbReference>
<comment type="caution">
    <text evidence="2">The sequence shown here is derived from an EMBL/GenBank/DDBJ whole genome shotgun (WGS) entry which is preliminary data.</text>
</comment>
<feature type="domain" description="Luciferase-like" evidence="1">
    <location>
        <begin position="25"/>
        <end position="251"/>
    </location>
</feature>
<dbReference type="SUPFAM" id="SSF51679">
    <property type="entry name" value="Bacterial luciferase-like"/>
    <property type="match status" value="1"/>
</dbReference>
<name>A0ABS2L7S5_9MICO</name>
<dbReference type="NCBIfam" id="TIGR03620">
    <property type="entry name" value="F420_MSMEG_4141"/>
    <property type="match status" value="1"/>
</dbReference>
<dbReference type="Gene3D" id="3.20.20.30">
    <property type="entry name" value="Luciferase-like domain"/>
    <property type="match status" value="2"/>
</dbReference>
<dbReference type="RefSeq" id="WP_205110388.1">
    <property type="nucleotide sequence ID" value="NZ_BAAAHT010000014.1"/>
</dbReference>
<accession>A0ABS2L7S5</accession>
<reference evidence="2 3" key="1">
    <citation type="submission" date="2021-01" db="EMBL/GenBank/DDBJ databases">
        <title>Sequencing the genomes of 1000 actinobacteria strains.</title>
        <authorList>
            <person name="Klenk H.-P."/>
        </authorList>
    </citation>
    <scope>NUCLEOTIDE SEQUENCE [LARGE SCALE GENOMIC DNA]</scope>
    <source>
        <strain evidence="2 3">DSM 13057</strain>
    </source>
</reference>
<dbReference type="PANTHER" id="PTHR30137:SF18">
    <property type="entry name" value="CONSERVED PROTEIN"/>
    <property type="match status" value="1"/>
</dbReference>
<evidence type="ECO:0000313" key="3">
    <source>
        <dbReference type="Proteomes" id="UP000776164"/>
    </source>
</evidence>
<dbReference type="EMBL" id="JAFBBU010000001">
    <property type="protein sequence ID" value="MBM7473156.1"/>
    <property type="molecule type" value="Genomic_DNA"/>
</dbReference>